<dbReference type="PANTHER" id="PTHR36842:SF1">
    <property type="entry name" value="PROTEIN TOLB"/>
    <property type="match status" value="1"/>
</dbReference>
<dbReference type="InterPro" id="IPR011659">
    <property type="entry name" value="WD40"/>
</dbReference>
<dbReference type="InterPro" id="IPR011042">
    <property type="entry name" value="6-blade_b-propeller_TolB-like"/>
</dbReference>
<dbReference type="Gene3D" id="2.60.40.10">
    <property type="entry name" value="Immunoglobulins"/>
    <property type="match status" value="1"/>
</dbReference>
<evidence type="ECO:0000313" key="3">
    <source>
        <dbReference type="Proteomes" id="UP000614216"/>
    </source>
</evidence>
<dbReference type="InterPro" id="IPR013784">
    <property type="entry name" value="Carb-bd-like_fold"/>
</dbReference>
<dbReference type="SUPFAM" id="SSF69304">
    <property type="entry name" value="Tricorn protease N-terminal domain"/>
    <property type="match status" value="1"/>
</dbReference>
<dbReference type="SUPFAM" id="SSF49452">
    <property type="entry name" value="Starch-binding domain-like"/>
    <property type="match status" value="1"/>
</dbReference>
<dbReference type="GO" id="GO:0030246">
    <property type="term" value="F:carbohydrate binding"/>
    <property type="evidence" value="ECO:0007669"/>
    <property type="project" value="InterPro"/>
</dbReference>
<organism evidence="2 3">
    <name type="scientific">Fulvivirga marina</name>
    <dbReference type="NCBI Taxonomy" id="2494733"/>
    <lineage>
        <taxon>Bacteria</taxon>
        <taxon>Pseudomonadati</taxon>
        <taxon>Bacteroidota</taxon>
        <taxon>Cytophagia</taxon>
        <taxon>Cytophagales</taxon>
        <taxon>Fulvivirgaceae</taxon>
        <taxon>Fulvivirga</taxon>
    </lineage>
</organism>
<dbReference type="AlphaFoldDB" id="A0A937G037"/>
<proteinExistence type="inferred from homology"/>
<sequence>MTTTNHTGLKTFAIFLISFLFYSCTEDTIDPVYLGSIHGVVLSKSSLEPIEEVEITTVPVTSVVFTDNKGTFVINEIPEGEYSVVTKADGYSRESVKVKVIRNTSTELGVKLSSSTLLAPAPFTPVPENGATNTPLTTVLKWAVDNNSDDELSYTVRLFESNNINPLIESVQLPDTTLTVENLKHGTTYYWYVDVVSSTGYITSGPTWRFQTIPFPENRIVFTSSKSDNYEIYSSSPGATSLVQLTSSDHYELRPLLSSKRDLIAFSSNKNVDYHIYTMNYNGSEVRQVTTLPIAGFHNQGIGFSWSPDNGQFIYSHYDKLYRIDRTGVDLVKIATAPKNRNFRSCDWTSVGNKIVVETIGSTIYDSEIYLMNANGTDTVKLVDNLSGIIQSPSFSIDGKQIMYTRDVSGYESSTGRQLDARIFIKDIESLDVIEVSGGKPNGTNDLQPRFSPDGAKIIFVNASNDGSGKKSIWIMNKDGSDRQLLIEDAEMPHWQ</sequence>
<dbReference type="Gene3D" id="2.120.10.30">
    <property type="entry name" value="TolB, C-terminal domain"/>
    <property type="match status" value="2"/>
</dbReference>
<dbReference type="InterPro" id="IPR036116">
    <property type="entry name" value="FN3_sf"/>
</dbReference>
<accession>A0A937G037</accession>
<keyword evidence="3" id="KW-1185">Reference proteome</keyword>
<comment type="similarity">
    <text evidence="1">Belongs to the TolB family.</text>
</comment>
<dbReference type="Pfam" id="PF13715">
    <property type="entry name" value="CarbopepD_reg_2"/>
    <property type="match status" value="1"/>
</dbReference>
<dbReference type="PANTHER" id="PTHR36842">
    <property type="entry name" value="PROTEIN TOLB HOMOLOG"/>
    <property type="match status" value="1"/>
</dbReference>
<dbReference type="EMBL" id="JAEUGD010000058">
    <property type="protein sequence ID" value="MBL6448093.1"/>
    <property type="molecule type" value="Genomic_DNA"/>
</dbReference>
<dbReference type="Gene3D" id="2.60.40.1120">
    <property type="entry name" value="Carboxypeptidase-like, regulatory domain"/>
    <property type="match status" value="1"/>
</dbReference>
<reference evidence="2" key="1">
    <citation type="submission" date="2021-01" db="EMBL/GenBank/DDBJ databases">
        <title>Fulvivirga kasyanovii gen. nov., sp nov., a novel member of the phylum Bacteroidetes isolated from seawater in a mussel farm.</title>
        <authorList>
            <person name="Zhao L.-H."/>
            <person name="Wang Z.-J."/>
        </authorList>
    </citation>
    <scope>NUCLEOTIDE SEQUENCE</scope>
    <source>
        <strain evidence="2">29W222</strain>
    </source>
</reference>
<dbReference type="SUPFAM" id="SSF49265">
    <property type="entry name" value="Fibronectin type III"/>
    <property type="match status" value="1"/>
</dbReference>
<dbReference type="Pfam" id="PF07676">
    <property type="entry name" value="PD40"/>
    <property type="match status" value="2"/>
</dbReference>
<evidence type="ECO:0000256" key="1">
    <source>
        <dbReference type="ARBA" id="ARBA00009820"/>
    </source>
</evidence>
<dbReference type="RefSeq" id="WP_202857629.1">
    <property type="nucleotide sequence ID" value="NZ_JAEUGD010000058.1"/>
</dbReference>
<gene>
    <name evidence="2" type="ORF">JMN32_17375</name>
</gene>
<dbReference type="Proteomes" id="UP000614216">
    <property type="component" value="Unassembled WGS sequence"/>
</dbReference>
<comment type="caution">
    <text evidence="2">The sequence shown here is derived from an EMBL/GenBank/DDBJ whole genome shotgun (WGS) entry which is preliminary data.</text>
</comment>
<dbReference type="InterPro" id="IPR013783">
    <property type="entry name" value="Ig-like_fold"/>
</dbReference>
<protein>
    <submittedName>
        <fullName evidence="2">PD40 domain-containing protein</fullName>
    </submittedName>
</protein>
<name>A0A937G037_9BACT</name>
<evidence type="ECO:0000313" key="2">
    <source>
        <dbReference type="EMBL" id="MBL6448093.1"/>
    </source>
</evidence>